<comment type="caution">
    <text evidence="2">The sequence shown here is derived from an EMBL/GenBank/DDBJ whole genome shotgun (WGS) entry which is preliminary data.</text>
</comment>
<feature type="region of interest" description="Disordered" evidence="1">
    <location>
        <begin position="149"/>
        <end position="180"/>
    </location>
</feature>
<protein>
    <submittedName>
        <fullName evidence="2">Uncharacterized protein</fullName>
    </submittedName>
</protein>
<evidence type="ECO:0000313" key="2">
    <source>
        <dbReference type="EMBL" id="MCW1926194.1"/>
    </source>
</evidence>
<accession>A0ABT3GRP0</accession>
<evidence type="ECO:0000256" key="1">
    <source>
        <dbReference type="SAM" id="MobiDB-lite"/>
    </source>
</evidence>
<gene>
    <name evidence="2" type="ORF">OKA05_26790</name>
</gene>
<proteinExistence type="predicted"/>
<dbReference type="EMBL" id="JAPDDT010000022">
    <property type="protein sequence ID" value="MCW1926194.1"/>
    <property type="molecule type" value="Genomic_DNA"/>
</dbReference>
<sequence length="197" mass="22474">MNHRGDVAVPYYPGLKTFFSPEYKPVEIRKLRSDRFLKSAPKFKGFSIGDLAWGQDILVCCGHFHIAKDASRPTRGSWSYPFVSRLFFDDEGEVRDHQILWTTWHPGLALPDENSDLWQHHEANGIEGSLHVQGNLALWKNQGVTNGDYPRELPTGFEKPVWQSTDLTTGTTRPLAETDPVDRTRLEKLDQAIEARN</sequence>
<dbReference type="RefSeq" id="WP_264490301.1">
    <property type="nucleotide sequence ID" value="NZ_JAPDDT010000022.1"/>
</dbReference>
<dbReference type="Proteomes" id="UP001320876">
    <property type="component" value="Unassembled WGS sequence"/>
</dbReference>
<evidence type="ECO:0000313" key="3">
    <source>
        <dbReference type="Proteomes" id="UP001320876"/>
    </source>
</evidence>
<keyword evidence="3" id="KW-1185">Reference proteome</keyword>
<organism evidence="2 3">
    <name type="scientific">Luteolibacter arcticus</name>
    <dbReference type="NCBI Taxonomy" id="1581411"/>
    <lineage>
        <taxon>Bacteria</taxon>
        <taxon>Pseudomonadati</taxon>
        <taxon>Verrucomicrobiota</taxon>
        <taxon>Verrucomicrobiia</taxon>
        <taxon>Verrucomicrobiales</taxon>
        <taxon>Verrucomicrobiaceae</taxon>
        <taxon>Luteolibacter</taxon>
    </lineage>
</organism>
<name>A0ABT3GRP0_9BACT</name>
<feature type="compositionally biased region" description="Polar residues" evidence="1">
    <location>
        <begin position="162"/>
        <end position="172"/>
    </location>
</feature>
<reference evidence="2 3" key="1">
    <citation type="submission" date="2022-10" db="EMBL/GenBank/DDBJ databases">
        <title>Luteolibacter arcticus strain CCTCC AB 2014275, whole genome shotgun sequencing project.</title>
        <authorList>
            <person name="Zhao G."/>
            <person name="Shen L."/>
        </authorList>
    </citation>
    <scope>NUCLEOTIDE SEQUENCE [LARGE SCALE GENOMIC DNA]</scope>
    <source>
        <strain evidence="2 3">CCTCC AB 2014275</strain>
    </source>
</reference>